<dbReference type="GO" id="GO:0042981">
    <property type="term" value="P:regulation of apoptotic process"/>
    <property type="evidence" value="ECO:0007669"/>
    <property type="project" value="InterPro"/>
</dbReference>
<comment type="caution">
    <text evidence="7">The sequence shown here is derived from an EMBL/GenBank/DDBJ whole genome shotgun (WGS) entry which is preliminary data.</text>
</comment>
<dbReference type="GO" id="GO:0002039">
    <property type="term" value="F:p53 binding"/>
    <property type="evidence" value="ECO:0007669"/>
    <property type="project" value="InterPro"/>
</dbReference>
<accession>V8N7C5</accession>
<dbReference type="AlphaFoldDB" id="V8N7C5"/>
<keyword evidence="2" id="KW-0677">Repeat</keyword>
<name>V8N7C5_OPHHA</name>
<dbReference type="PANTHER" id="PTHR24131">
    <property type="entry name" value="APOPTOSIS-STIMULATING OF P53 PROTEIN"/>
    <property type="match status" value="1"/>
</dbReference>
<dbReference type="GO" id="GO:0005634">
    <property type="term" value="C:nucleus"/>
    <property type="evidence" value="ECO:0007669"/>
    <property type="project" value="UniProtKB-SubCell"/>
</dbReference>
<dbReference type="SUPFAM" id="SSF54236">
    <property type="entry name" value="Ubiquitin-like"/>
    <property type="match status" value="1"/>
</dbReference>
<evidence type="ECO:0000256" key="2">
    <source>
        <dbReference type="ARBA" id="ARBA00022737"/>
    </source>
</evidence>
<keyword evidence="3" id="KW-0040">ANK repeat</keyword>
<dbReference type="Pfam" id="PF21801">
    <property type="entry name" value="ASPP2-like_RA"/>
    <property type="match status" value="1"/>
</dbReference>
<sequence>WAEADRGGASTRQSPELRERRRFCGNRRPGSARLFGKRRDSVSLLQQVPKGKTAGRSASPGPSHWSRSRNLHTRLNAVRSQDDAAENFNYNLKVSYIDHGDYGEWQRMFLTVYLTNNEQHFTEVPVTPETTCKDVVDLCKEPSETECHLAEVWCGLGS</sequence>
<dbReference type="Gene3D" id="3.10.20.90">
    <property type="entry name" value="Phosphatidylinositol 3-kinase Catalytic Subunit, Chain A, domain 1"/>
    <property type="match status" value="1"/>
</dbReference>
<dbReference type="OrthoDB" id="10038642at2759"/>
<evidence type="ECO:0000259" key="6">
    <source>
        <dbReference type="Pfam" id="PF21801"/>
    </source>
</evidence>
<dbReference type="InterPro" id="IPR029071">
    <property type="entry name" value="Ubiquitin-like_domsf"/>
</dbReference>
<proteinExistence type="predicted"/>
<dbReference type="Proteomes" id="UP000018936">
    <property type="component" value="Unassembled WGS sequence"/>
</dbReference>
<dbReference type="InterPro" id="IPR047163">
    <property type="entry name" value="ASPP1/2"/>
</dbReference>
<keyword evidence="4" id="KW-0539">Nucleus</keyword>
<evidence type="ECO:0000313" key="8">
    <source>
        <dbReference type="Proteomes" id="UP000018936"/>
    </source>
</evidence>
<gene>
    <name evidence="7" type="primary">TP53BP2</name>
    <name evidence="7" type="ORF">L345_16727</name>
</gene>
<evidence type="ECO:0000256" key="3">
    <source>
        <dbReference type="ARBA" id="ARBA00023043"/>
    </source>
</evidence>
<reference evidence="7 8" key="1">
    <citation type="journal article" date="2013" name="Proc. Natl. Acad. Sci. U.S.A.">
        <title>The king cobra genome reveals dynamic gene evolution and adaptation in the snake venom system.</title>
        <authorList>
            <person name="Vonk F.J."/>
            <person name="Casewell N.R."/>
            <person name="Henkel C.V."/>
            <person name="Heimberg A.M."/>
            <person name="Jansen H.J."/>
            <person name="McCleary R.J."/>
            <person name="Kerkkamp H.M."/>
            <person name="Vos R.A."/>
            <person name="Guerreiro I."/>
            <person name="Calvete J.J."/>
            <person name="Wuster W."/>
            <person name="Woods A.E."/>
            <person name="Logan J.M."/>
            <person name="Harrison R.A."/>
            <person name="Castoe T.A."/>
            <person name="de Koning A.P."/>
            <person name="Pollock D.D."/>
            <person name="Yandell M."/>
            <person name="Calderon D."/>
            <person name="Renjifo C."/>
            <person name="Currier R.B."/>
            <person name="Salgado D."/>
            <person name="Pla D."/>
            <person name="Sanz L."/>
            <person name="Hyder A.S."/>
            <person name="Ribeiro J.M."/>
            <person name="Arntzen J.W."/>
            <person name="van den Thillart G.E."/>
            <person name="Boetzer M."/>
            <person name="Pirovano W."/>
            <person name="Dirks R.P."/>
            <person name="Spaink H.P."/>
            <person name="Duboule D."/>
            <person name="McGlinn E."/>
            <person name="Kini R.M."/>
            <person name="Richardson M.K."/>
        </authorList>
    </citation>
    <scope>NUCLEOTIDE SEQUENCE</scope>
    <source>
        <tissue evidence="7">Blood</tissue>
    </source>
</reference>
<keyword evidence="8" id="KW-1185">Reference proteome</keyword>
<dbReference type="EMBL" id="AZIM01008195">
    <property type="protein sequence ID" value="ETE57553.1"/>
    <property type="molecule type" value="Genomic_DNA"/>
</dbReference>
<evidence type="ECO:0000256" key="5">
    <source>
        <dbReference type="SAM" id="MobiDB-lite"/>
    </source>
</evidence>
<organism evidence="7 8">
    <name type="scientific">Ophiophagus hannah</name>
    <name type="common">King cobra</name>
    <name type="synonym">Naja hannah</name>
    <dbReference type="NCBI Taxonomy" id="8665"/>
    <lineage>
        <taxon>Eukaryota</taxon>
        <taxon>Metazoa</taxon>
        <taxon>Chordata</taxon>
        <taxon>Craniata</taxon>
        <taxon>Vertebrata</taxon>
        <taxon>Euteleostomi</taxon>
        <taxon>Lepidosauria</taxon>
        <taxon>Squamata</taxon>
        <taxon>Bifurcata</taxon>
        <taxon>Unidentata</taxon>
        <taxon>Episquamata</taxon>
        <taxon>Toxicofera</taxon>
        <taxon>Serpentes</taxon>
        <taxon>Colubroidea</taxon>
        <taxon>Elapidae</taxon>
        <taxon>Elapinae</taxon>
        <taxon>Ophiophagus</taxon>
    </lineage>
</organism>
<feature type="non-terminal residue" evidence="7">
    <location>
        <position position="1"/>
    </location>
</feature>
<feature type="region of interest" description="Disordered" evidence="5">
    <location>
        <begin position="1"/>
        <end position="70"/>
    </location>
</feature>
<evidence type="ECO:0000313" key="7">
    <source>
        <dbReference type="EMBL" id="ETE57553.1"/>
    </source>
</evidence>
<dbReference type="InterPro" id="IPR048942">
    <property type="entry name" value="ASPP2-like_RA"/>
</dbReference>
<feature type="domain" description="Apoptosis-stimulating of p53 protein 2-like RA" evidence="6">
    <location>
        <begin position="108"/>
        <end position="155"/>
    </location>
</feature>
<dbReference type="PANTHER" id="PTHR24131:SF8">
    <property type="entry name" value="APOPTOSIS-STIMULATING OF P53 PROTEIN 2"/>
    <property type="match status" value="1"/>
</dbReference>
<evidence type="ECO:0000256" key="1">
    <source>
        <dbReference type="ARBA" id="ARBA00004123"/>
    </source>
</evidence>
<protein>
    <submittedName>
        <fullName evidence="7">Apoptosis-stimulating of p53 protein 2</fullName>
    </submittedName>
</protein>
<comment type="subcellular location">
    <subcellularLocation>
        <location evidence="1">Nucleus</location>
    </subcellularLocation>
</comment>
<evidence type="ECO:0000256" key="4">
    <source>
        <dbReference type="ARBA" id="ARBA00023242"/>
    </source>
</evidence>